<dbReference type="SUPFAM" id="SSF52833">
    <property type="entry name" value="Thioredoxin-like"/>
    <property type="match status" value="1"/>
</dbReference>
<gene>
    <name evidence="6" type="ORF">AAG747_22790</name>
</gene>
<evidence type="ECO:0000259" key="5">
    <source>
        <dbReference type="Pfam" id="PF08534"/>
    </source>
</evidence>
<dbReference type="InterPro" id="IPR036249">
    <property type="entry name" value="Thioredoxin-like_sf"/>
</dbReference>
<accession>A0AAW9SIW7</accession>
<comment type="caution">
    <text evidence="6">The sequence shown here is derived from an EMBL/GenBank/DDBJ whole genome shotgun (WGS) entry which is preliminary data.</text>
</comment>
<name>A0AAW9SIW7_9BACT</name>
<evidence type="ECO:0000313" key="6">
    <source>
        <dbReference type="EMBL" id="MEN7550766.1"/>
    </source>
</evidence>
<dbReference type="Pfam" id="PF08534">
    <property type="entry name" value="Redoxin"/>
    <property type="match status" value="1"/>
</dbReference>
<evidence type="ECO:0000256" key="4">
    <source>
        <dbReference type="ARBA" id="ARBA00023284"/>
    </source>
</evidence>
<comment type="subcellular location">
    <subcellularLocation>
        <location evidence="1">Cell envelope</location>
    </subcellularLocation>
</comment>
<keyword evidence="2" id="KW-0201">Cytochrome c-type biogenesis</keyword>
<keyword evidence="4" id="KW-0676">Redox-active center</keyword>
<dbReference type="Gene3D" id="3.40.30.10">
    <property type="entry name" value="Glutaredoxin"/>
    <property type="match status" value="1"/>
</dbReference>
<proteinExistence type="predicted"/>
<dbReference type="GO" id="GO:0017004">
    <property type="term" value="P:cytochrome complex assembly"/>
    <property type="evidence" value="ECO:0007669"/>
    <property type="project" value="UniProtKB-KW"/>
</dbReference>
<dbReference type="InterPro" id="IPR013740">
    <property type="entry name" value="Redoxin"/>
</dbReference>
<reference evidence="6 7" key="1">
    <citation type="submission" date="2024-04" db="EMBL/GenBank/DDBJ databases">
        <title>Novel genus in family Flammeovirgaceae.</title>
        <authorList>
            <person name="Nguyen T.H."/>
            <person name="Vuong T.Q."/>
            <person name="Le H."/>
            <person name="Kim S.-G."/>
        </authorList>
    </citation>
    <scope>NUCLEOTIDE SEQUENCE [LARGE SCALE GENOMIC DNA]</scope>
    <source>
        <strain evidence="6 7">JCM 23209</strain>
    </source>
</reference>
<dbReference type="AlphaFoldDB" id="A0AAW9SIW7"/>
<keyword evidence="7" id="KW-1185">Reference proteome</keyword>
<protein>
    <submittedName>
        <fullName evidence="6">Redoxin family protein</fullName>
    </submittedName>
</protein>
<keyword evidence="3" id="KW-1015">Disulfide bond</keyword>
<feature type="domain" description="Redoxin" evidence="5">
    <location>
        <begin position="8"/>
        <end position="74"/>
    </location>
</feature>
<dbReference type="PANTHER" id="PTHR42852">
    <property type="entry name" value="THIOL:DISULFIDE INTERCHANGE PROTEIN DSBE"/>
    <property type="match status" value="1"/>
</dbReference>
<sequence>MAIAPSTLAPDFSGVTPEGKKLLLNDLHGKVLFDDVWATWCKPCLNEFTYSKALEKQFEENEELVFFYVSADKKKKAW</sequence>
<dbReference type="GO" id="GO:0030313">
    <property type="term" value="C:cell envelope"/>
    <property type="evidence" value="ECO:0007669"/>
    <property type="project" value="UniProtKB-SubCell"/>
</dbReference>
<evidence type="ECO:0000256" key="1">
    <source>
        <dbReference type="ARBA" id="ARBA00004196"/>
    </source>
</evidence>
<dbReference type="GO" id="GO:0016491">
    <property type="term" value="F:oxidoreductase activity"/>
    <property type="evidence" value="ECO:0007669"/>
    <property type="project" value="InterPro"/>
</dbReference>
<dbReference type="PANTHER" id="PTHR42852:SF6">
    <property type="entry name" value="THIOL:DISULFIDE INTERCHANGE PROTEIN DSBE"/>
    <property type="match status" value="1"/>
</dbReference>
<evidence type="ECO:0000256" key="3">
    <source>
        <dbReference type="ARBA" id="ARBA00023157"/>
    </source>
</evidence>
<dbReference type="RefSeq" id="WP_346823548.1">
    <property type="nucleotide sequence ID" value="NZ_JBDKWZ010000016.1"/>
</dbReference>
<evidence type="ECO:0000313" key="7">
    <source>
        <dbReference type="Proteomes" id="UP001403385"/>
    </source>
</evidence>
<dbReference type="EMBL" id="JBDKWZ010000016">
    <property type="protein sequence ID" value="MEN7550766.1"/>
    <property type="molecule type" value="Genomic_DNA"/>
</dbReference>
<evidence type="ECO:0000256" key="2">
    <source>
        <dbReference type="ARBA" id="ARBA00022748"/>
    </source>
</evidence>
<dbReference type="Proteomes" id="UP001403385">
    <property type="component" value="Unassembled WGS sequence"/>
</dbReference>
<organism evidence="6 7">
    <name type="scientific">Rapidithrix thailandica</name>
    <dbReference type="NCBI Taxonomy" id="413964"/>
    <lineage>
        <taxon>Bacteria</taxon>
        <taxon>Pseudomonadati</taxon>
        <taxon>Bacteroidota</taxon>
        <taxon>Cytophagia</taxon>
        <taxon>Cytophagales</taxon>
        <taxon>Flammeovirgaceae</taxon>
        <taxon>Rapidithrix</taxon>
    </lineage>
</organism>
<dbReference type="InterPro" id="IPR050553">
    <property type="entry name" value="Thioredoxin_ResA/DsbE_sf"/>
</dbReference>